<evidence type="ECO:0000313" key="9">
    <source>
        <dbReference type="Proteomes" id="UP000824089"/>
    </source>
</evidence>
<dbReference type="AlphaFoldDB" id="A0A9D1I8L5"/>
<feature type="binding site" evidence="7">
    <location>
        <position position="39"/>
    </location>
    <ligand>
        <name>Fe cation</name>
        <dbReference type="ChEBI" id="CHEBI:24875"/>
        <label>1</label>
    </ligand>
</feature>
<sequence length="258" mass="27731">MTILFVGDVFGETGRAALGNALPGIRREHAVDVCIVNGENASHGRGLSLQSAEEIYLAGADCITMGNHTWNNHEIYQFIDDYSIVRPANFASNLPGKGSVLLEQGGFVVGVVNLQGRVYMDPCDNPFEIAEREVSRLRERTPVIFVDFHAEATAEKAAMAYFLDGRVTAVAGTHTHVQTADERILPGGTAFITDVGMTGPHGGIIGMDKGGVLNKFVRCVPQKFKPAEGCGMLHAALIRADAETGKALEISRISMQCE</sequence>
<dbReference type="FunFam" id="3.60.21.10:FF:000016">
    <property type="entry name" value="Putative metallophosphoesterase"/>
    <property type="match status" value="1"/>
</dbReference>
<feature type="active site" description="Proton donor" evidence="6">
    <location>
        <position position="68"/>
    </location>
</feature>
<evidence type="ECO:0000256" key="6">
    <source>
        <dbReference type="PIRSR" id="PIRSR004789-50"/>
    </source>
</evidence>
<dbReference type="EMBL" id="DVMM01000163">
    <property type="protein sequence ID" value="HIU30146.1"/>
    <property type="molecule type" value="Genomic_DNA"/>
</dbReference>
<keyword evidence="3" id="KW-0378">Hydrolase</keyword>
<feature type="binding site" evidence="7">
    <location>
        <position position="67"/>
    </location>
    <ligand>
        <name>Fe cation</name>
        <dbReference type="ChEBI" id="CHEBI:24875"/>
        <label>2</label>
    </ligand>
</feature>
<protein>
    <submittedName>
        <fullName evidence="8">TIGR00282 family metallophosphoesterase</fullName>
    </submittedName>
</protein>
<dbReference type="InterPro" id="IPR029052">
    <property type="entry name" value="Metallo-depent_PP-like"/>
</dbReference>
<dbReference type="PANTHER" id="PTHR36303">
    <property type="entry name" value="2',3'-CYCLIC-NUCLEOTIDE 2'-PHOSPHODIESTERASE"/>
    <property type="match status" value="1"/>
</dbReference>
<feature type="binding site" evidence="7">
    <location>
        <position position="40"/>
    </location>
    <ligand>
        <name>Fe cation</name>
        <dbReference type="ChEBI" id="CHEBI:24875"/>
        <label>1</label>
    </ligand>
</feature>
<reference evidence="8" key="2">
    <citation type="journal article" date="2021" name="PeerJ">
        <title>Extensive microbial diversity within the chicken gut microbiome revealed by metagenomics and culture.</title>
        <authorList>
            <person name="Gilroy R."/>
            <person name="Ravi A."/>
            <person name="Getino M."/>
            <person name="Pursley I."/>
            <person name="Horton D.L."/>
            <person name="Alikhan N.F."/>
            <person name="Baker D."/>
            <person name="Gharbi K."/>
            <person name="Hall N."/>
            <person name="Watson M."/>
            <person name="Adriaenssens E.M."/>
            <person name="Foster-Nyarko E."/>
            <person name="Jarju S."/>
            <person name="Secka A."/>
            <person name="Antonio M."/>
            <person name="Oren A."/>
            <person name="Chaudhuri R.R."/>
            <person name="La Ragione R."/>
            <person name="Hildebrand F."/>
            <person name="Pallen M.J."/>
        </authorList>
    </citation>
    <scope>NUCLEOTIDE SEQUENCE</scope>
    <source>
        <strain evidence="8">CHK195-4489</strain>
    </source>
</reference>
<reference evidence="8" key="1">
    <citation type="submission" date="2020-10" db="EMBL/GenBank/DDBJ databases">
        <authorList>
            <person name="Gilroy R."/>
        </authorList>
    </citation>
    <scope>NUCLEOTIDE SEQUENCE</scope>
    <source>
        <strain evidence="8">CHK195-4489</strain>
    </source>
</reference>
<evidence type="ECO:0000256" key="5">
    <source>
        <dbReference type="ARBA" id="ARBA00061401"/>
    </source>
</evidence>
<evidence type="ECO:0000256" key="2">
    <source>
        <dbReference type="ARBA" id="ARBA00022723"/>
    </source>
</evidence>
<dbReference type="NCBIfam" id="TIGR00282">
    <property type="entry name" value="TIGR00282 family metallophosphoesterase"/>
    <property type="match status" value="1"/>
</dbReference>
<dbReference type="GO" id="GO:0004113">
    <property type="term" value="F:2',3'-cyclic-nucleotide 3'-phosphodiesterase activity"/>
    <property type="evidence" value="ECO:0007669"/>
    <property type="project" value="TreeGrafter"/>
</dbReference>
<feature type="binding site" evidence="7">
    <location>
        <position position="176"/>
    </location>
    <ligand>
        <name>Fe cation</name>
        <dbReference type="ChEBI" id="CHEBI:24875"/>
        <label>1</label>
    </ligand>
</feature>
<evidence type="ECO:0000256" key="1">
    <source>
        <dbReference type="ARBA" id="ARBA00001965"/>
    </source>
</evidence>
<keyword evidence="2 7" id="KW-0479">Metal-binding</keyword>
<dbReference type="InterPro" id="IPR005235">
    <property type="entry name" value="YmdB-like"/>
</dbReference>
<comment type="similarity">
    <text evidence="5">Belongs to the YmdB-like family.</text>
</comment>
<feature type="binding site" evidence="7">
    <location>
        <position position="149"/>
    </location>
    <ligand>
        <name>Fe cation</name>
        <dbReference type="ChEBI" id="CHEBI:24875"/>
        <label>2</label>
    </ligand>
</feature>
<dbReference type="SUPFAM" id="SSF56300">
    <property type="entry name" value="Metallo-dependent phosphatases"/>
    <property type="match status" value="1"/>
</dbReference>
<dbReference type="Pfam" id="PF13277">
    <property type="entry name" value="YmdB"/>
    <property type="match status" value="1"/>
</dbReference>
<gene>
    <name evidence="8" type="ORF">IAD50_07620</name>
</gene>
<dbReference type="Gene3D" id="3.60.21.10">
    <property type="match status" value="1"/>
</dbReference>
<feature type="binding site" evidence="7">
    <location>
        <position position="8"/>
    </location>
    <ligand>
        <name>Fe cation</name>
        <dbReference type="ChEBI" id="CHEBI:24875"/>
        <label>1</label>
    </ligand>
</feature>
<comment type="cofactor">
    <cofactor evidence="1">
        <name>Fe(3+)</name>
        <dbReference type="ChEBI" id="CHEBI:29034"/>
    </cofactor>
</comment>
<dbReference type="CDD" id="cd07382">
    <property type="entry name" value="MPP_DR1281"/>
    <property type="match status" value="1"/>
</dbReference>
<evidence type="ECO:0000256" key="3">
    <source>
        <dbReference type="ARBA" id="ARBA00022801"/>
    </source>
</evidence>
<feature type="binding site" evidence="7">
    <location>
        <position position="39"/>
    </location>
    <ligand>
        <name>Fe cation</name>
        <dbReference type="ChEBI" id="CHEBI:24875"/>
        <label>2</label>
    </ligand>
</feature>
<evidence type="ECO:0000256" key="7">
    <source>
        <dbReference type="PIRSR" id="PIRSR004789-51"/>
    </source>
</evidence>
<dbReference type="Proteomes" id="UP000824089">
    <property type="component" value="Unassembled WGS sequence"/>
</dbReference>
<keyword evidence="4" id="KW-0408">Iron</keyword>
<dbReference type="PIRSF" id="PIRSF004789">
    <property type="entry name" value="DR1281"/>
    <property type="match status" value="1"/>
</dbReference>
<name>A0A9D1I8L5_9CLOT</name>
<accession>A0A9D1I8L5</accession>
<proteinExistence type="inferred from homology"/>
<evidence type="ECO:0000256" key="4">
    <source>
        <dbReference type="ARBA" id="ARBA00023004"/>
    </source>
</evidence>
<organism evidence="8 9">
    <name type="scientific">Candidatus Egerieisoma faecipullorum</name>
    <dbReference type="NCBI Taxonomy" id="2840963"/>
    <lineage>
        <taxon>Bacteria</taxon>
        <taxon>Bacillati</taxon>
        <taxon>Bacillota</taxon>
        <taxon>Clostridia</taxon>
        <taxon>Eubacteriales</taxon>
        <taxon>Clostridiaceae</taxon>
        <taxon>Clostridiaceae incertae sedis</taxon>
        <taxon>Candidatus Egerieisoma</taxon>
    </lineage>
</organism>
<dbReference type="GO" id="GO:0046872">
    <property type="term" value="F:metal ion binding"/>
    <property type="evidence" value="ECO:0007669"/>
    <property type="project" value="UniProtKB-KW"/>
</dbReference>
<dbReference type="PANTHER" id="PTHR36303:SF1">
    <property type="entry name" value="2',3'-CYCLIC-NUCLEOTIDE 2'-PHOSPHODIESTERASE"/>
    <property type="match status" value="1"/>
</dbReference>
<feature type="binding site" evidence="7">
    <location>
        <position position="174"/>
    </location>
    <ligand>
        <name>Fe cation</name>
        <dbReference type="ChEBI" id="CHEBI:24875"/>
        <label>2</label>
    </ligand>
</feature>
<comment type="caution">
    <text evidence="8">The sequence shown here is derived from an EMBL/GenBank/DDBJ whole genome shotgun (WGS) entry which is preliminary data.</text>
</comment>
<evidence type="ECO:0000313" key="8">
    <source>
        <dbReference type="EMBL" id="HIU30146.1"/>
    </source>
</evidence>